<evidence type="ECO:0000256" key="2">
    <source>
        <dbReference type="ARBA" id="ARBA00004496"/>
    </source>
</evidence>
<dbReference type="Pfam" id="PF00381">
    <property type="entry name" value="PTS-HPr"/>
    <property type="match status" value="1"/>
</dbReference>
<dbReference type="OrthoDB" id="9809047at2"/>
<dbReference type="STRING" id="123320.SAMN06309945_0105"/>
<dbReference type="CDD" id="cd00367">
    <property type="entry name" value="PTS-HPr_like"/>
    <property type="match status" value="1"/>
</dbReference>
<dbReference type="PRINTS" id="PR00107">
    <property type="entry name" value="PHOSPHOCPHPR"/>
</dbReference>
<gene>
    <name evidence="7" type="ORF">SAMN06309945_0105</name>
</gene>
<dbReference type="GO" id="GO:0005737">
    <property type="term" value="C:cytoplasm"/>
    <property type="evidence" value="ECO:0007669"/>
    <property type="project" value="UniProtKB-SubCell"/>
</dbReference>
<dbReference type="PROSITE" id="PS51350">
    <property type="entry name" value="PTS_HPR_DOM"/>
    <property type="match status" value="1"/>
</dbReference>
<dbReference type="AlphaFoldDB" id="A0A1T5I985"/>
<dbReference type="SUPFAM" id="SSF55594">
    <property type="entry name" value="HPr-like"/>
    <property type="match status" value="1"/>
</dbReference>
<dbReference type="PANTHER" id="PTHR33705:SF2">
    <property type="entry name" value="PHOSPHOCARRIER PROTEIN NPR"/>
    <property type="match status" value="1"/>
</dbReference>
<dbReference type="Proteomes" id="UP000190857">
    <property type="component" value="Unassembled WGS sequence"/>
</dbReference>
<dbReference type="InterPro" id="IPR035895">
    <property type="entry name" value="HPr-like_sf"/>
</dbReference>
<dbReference type="GO" id="GO:0009401">
    <property type="term" value="P:phosphoenolpyruvate-dependent sugar phosphotransferase system"/>
    <property type="evidence" value="ECO:0007669"/>
    <property type="project" value="UniProtKB-KW"/>
</dbReference>
<dbReference type="PROSITE" id="PS00369">
    <property type="entry name" value="PTS_HPR_HIS"/>
    <property type="match status" value="1"/>
</dbReference>
<keyword evidence="4" id="KW-0963">Cytoplasm</keyword>
<keyword evidence="8" id="KW-1185">Reference proteome</keyword>
<comment type="subcellular location">
    <subcellularLocation>
        <location evidence="2">Cytoplasm</location>
    </subcellularLocation>
</comment>
<evidence type="ECO:0000313" key="7">
    <source>
        <dbReference type="EMBL" id="SKC35744.1"/>
    </source>
</evidence>
<evidence type="ECO:0000256" key="3">
    <source>
        <dbReference type="ARBA" id="ARBA00020422"/>
    </source>
</evidence>
<evidence type="ECO:0000259" key="6">
    <source>
        <dbReference type="PROSITE" id="PS51350"/>
    </source>
</evidence>
<protein>
    <recommendedName>
        <fullName evidence="3">Phosphocarrier protein HPr</fullName>
    </recommendedName>
</protein>
<evidence type="ECO:0000313" key="8">
    <source>
        <dbReference type="Proteomes" id="UP000190857"/>
    </source>
</evidence>
<dbReference type="InterPro" id="IPR000032">
    <property type="entry name" value="HPr-like"/>
</dbReference>
<dbReference type="NCBIfam" id="TIGR01003">
    <property type="entry name" value="PTS_HPr_family"/>
    <property type="match status" value="1"/>
</dbReference>
<feature type="domain" description="HPr" evidence="6">
    <location>
        <begin position="1"/>
        <end position="87"/>
    </location>
</feature>
<dbReference type="PANTHER" id="PTHR33705">
    <property type="entry name" value="PHOSPHOCARRIER PROTEIN HPR"/>
    <property type="match status" value="1"/>
</dbReference>
<evidence type="ECO:0000256" key="1">
    <source>
        <dbReference type="ARBA" id="ARBA00003681"/>
    </source>
</evidence>
<evidence type="ECO:0000256" key="4">
    <source>
        <dbReference type="ARBA" id="ARBA00022490"/>
    </source>
</evidence>
<dbReference type="Gene3D" id="3.30.1340.10">
    <property type="entry name" value="HPr-like"/>
    <property type="match status" value="1"/>
</dbReference>
<keyword evidence="5" id="KW-0598">Phosphotransferase system</keyword>
<sequence length="87" mass="8933">MAQRTTTVASSVGLHARPAAVLAKAVAKTGHEVTLTAKGKTIDPKSLLSVIALSIGHGDEVTLDVTGDDAERVADELQALLESDLDA</sequence>
<proteinExistence type="predicted"/>
<organism evidence="7 8">
    <name type="scientific">Okibacterium fritillariae</name>
    <dbReference type="NCBI Taxonomy" id="123320"/>
    <lineage>
        <taxon>Bacteria</taxon>
        <taxon>Bacillati</taxon>
        <taxon>Actinomycetota</taxon>
        <taxon>Actinomycetes</taxon>
        <taxon>Micrococcales</taxon>
        <taxon>Microbacteriaceae</taxon>
        <taxon>Okibacterium</taxon>
    </lineage>
</organism>
<accession>A0A1T5I985</accession>
<evidence type="ECO:0000256" key="5">
    <source>
        <dbReference type="ARBA" id="ARBA00022683"/>
    </source>
</evidence>
<comment type="function">
    <text evidence="1">General (non sugar-specific) component of the phosphoenolpyruvate-dependent sugar phosphotransferase system (sugar PTS). This major carbohydrate active-transport system catalyzes the phosphorylation of incoming sugar substrates concomitantly with their translocation across the cell membrane. The phosphoryl group from phosphoenolpyruvate (PEP) is transferred to the phosphoryl carrier protein HPr by enzyme I. Phospho-HPr then transfers it to the PTS EIIA domain.</text>
</comment>
<dbReference type="InterPro" id="IPR001020">
    <property type="entry name" value="PTS_HPr_His_P_site"/>
</dbReference>
<name>A0A1T5I985_9MICO</name>
<dbReference type="EMBL" id="FUZP01000001">
    <property type="protein sequence ID" value="SKC35744.1"/>
    <property type="molecule type" value="Genomic_DNA"/>
</dbReference>
<dbReference type="RefSeq" id="WP_079726361.1">
    <property type="nucleotide sequence ID" value="NZ_FUZP01000001.1"/>
</dbReference>
<dbReference type="InterPro" id="IPR050399">
    <property type="entry name" value="HPr"/>
</dbReference>
<reference evidence="7 8" key="1">
    <citation type="submission" date="2017-02" db="EMBL/GenBank/DDBJ databases">
        <authorList>
            <person name="Peterson S.W."/>
        </authorList>
    </citation>
    <scope>NUCLEOTIDE SEQUENCE [LARGE SCALE GENOMIC DNA]</scope>
    <source>
        <strain evidence="7 8">VKM Ac-2059</strain>
    </source>
</reference>